<evidence type="ECO:0000259" key="8">
    <source>
        <dbReference type="PROSITE" id="PS51349"/>
    </source>
</evidence>
<evidence type="ECO:0000313" key="10">
    <source>
        <dbReference type="Proteomes" id="UP000245469"/>
    </source>
</evidence>
<dbReference type="PANTHER" id="PTHR10578:SF107">
    <property type="entry name" value="2-HYDROXYACID OXIDASE 1"/>
    <property type="match status" value="1"/>
</dbReference>
<accession>A0A316AEL4</accession>
<gene>
    <name evidence="9" type="ORF">BXY45_10135</name>
</gene>
<feature type="binding site" evidence="7">
    <location>
        <position position="113"/>
    </location>
    <ligand>
        <name>FMN</name>
        <dbReference type="ChEBI" id="CHEBI:58210"/>
    </ligand>
</feature>
<feature type="active site" description="Proton acceptor" evidence="6">
    <location>
        <position position="266"/>
    </location>
</feature>
<organism evidence="9 10">
    <name type="scientific">Quadrisphaera granulorum</name>
    <dbReference type="NCBI Taxonomy" id="317664"/>
    <lineage>
        <taxon>Bacteria</taxon>
        <taxon>Bacillati</taxon>
        <taxon>Actinomycetota</taxon>
        <taxon>Actinomycetes</taxon>
        <taxon>Kineosporiales</taxon>
        <taxon>Kineosporiaceae</taxon>
        <taxon>Quadrisphaera</taxon>
    </lineage>
</organism>
<feature type="binding site" evidence="7">
    <location>
        <position position="242"/>
    </location>
    <ligand>
        <name>FMN</name>
        <dbReference type="ChEBI" id="CHEBI:58210"/>
    </ligand>
</feature>
<comment type="similarity">
    <text evidence="5">Belongs to the FMN-dependent alpha-hydroxy acid dehydrogenase family.</text>
</comment>
<feature type="binding site" evidence="7">
    <location>
        <begin position="332"/>
        <end position="333"/>
    </location>
    <ligand>
        <name>FMN</name>
        <dbReference type="ChEBI" id="CHEBI:58210"/>
    </ligand>
</feature>
<dbReference type="AlphaFoldDB" id="A0A316AEL4"/>
<comment type="caution">
    <text evidence="9">The sequence shown here is derived from an EMBL/GenBank/DDBJ whole genome shotgun (WGS) entry which is preliminary data.</text>
</comment>
<feature type="binding site" evidence="7">
    <location>
        <position position="31"/>
    </location>
    <ligand>
        <name>glyoxylate</name>
        <dbReference type="ChEBI" id="CHEBI:36655"/>
    </ligand>
</feature>
<reference evidence="9 10" key="1">
    <citation type="submission" date="2018-03" db="EMBL/GenBank/DDBJ databases">
        <title>Genomic Encyclopedia of Archaeal and Bacterial Type Strains, Phase II (KMG-II): from individual species to whole genera.</title>
        <authorList>
            <person name="Goeker M."/>
        </authorList>
    </citation>
    <scope>NUCLEOTIDE SEQUENCE [LARGE SCALE GENOMIC DNA]</scope>
    <source>
        <strain evidence="9 10">DSM 44889</strain>
    </source>
</reference>
<evidence type="ECO:0000256" key="7">
    <source>
        <dbReference type="PIRSR" id="PIRSR000138-2"/>
    </source>
</evidence>
<feature type="binding site" evidence="7">
    <location>
        <position position="266"/>
    </location>
    <ligand>
        <name>glyoxylate</name>
        <dbReference type="ChEBI" id="CHEBI:36655"/>
    </ligand>
</feature>
<dbReference type="RefSeq" id="WP_211319105.1">
    <property type="nucleotide sequence ID" value="NZ_QGDQ01000001.1"/>
</dbReference>
<feature type="binding site" evidence="7">
    <location>
        <begin position="309"/>
        <end position="313"/>
    </location>
    <ligand>
        <name>FMN</name>
        <dbReference type="ChEBI" id="CHEBI:58210"/>
    </ligand>
</feature>
<dbReference type="InterPro" id="IPR008259">
    <property type="entry name" value="FMN_hydac_DH_AS"/>
</dbReference>
<proteinExistence type="inferred from homology"/>
<evidence type="ECO:0000256" key="1">
    <source>
        <dbReference type="ARBA" id="ARBA00001917"/>
    </source>
</evidence>
<dbReference type="InterPro" id="IPR000262">
    <property type="entry name" value="FMN-dep_DH"/>
</dbReference>
<feature type="binding site" evidence="7">
    <location>
        <position position="139"/>
    </location>
    <ligand>
        <name>glyoxylate</name>
        <dbReference type="ChEBI" id="CHEBI:36655"/>
    </ligand>
</feature>
<evidence type="ECO:0000256" key="5">
    <source>
        <dbReference type="ARBA" id="ARBA00024042"/>
    </source>
</evidence>
<feature type="binding site" evidence="7">
    <location>
        <position position="269"/>
    </location>
    <ligand>
        <name>glyoxylate</name>
        <dbReference type="ChEBI" id="CHEBI:36655"/>
    </ligand>
</feature>
<dbReference type="PIRSF" id="PIRSF000138">
    <property type="entry name" value="Al-hdrx_acd_dh"/>
    <property type="match status" value="1"/>
</dbReference>
<dbReference type="Gene3D" id="3.20.20.70">
    <property type="entry name" value="Aldolase class I"/>
    <property type="match status" value="1"/>
</dbReference>
<evidence type="ECO:0000256" key="4">
    <source>
        <dbReference type="ARBA" id="ARBA00023002"/>
    </source>
</evidence>
<sequence>MLASLSGGGLPLLRAQREAAAERLPPEVLDYYDAGAGDEVTRREGALAWASYRLRPRVLRDVGTVSTETTLLGQHLAHPVGVAPMAFHALATPDGELATAAATGANGGLLGLSTRSSRSLEEVAAAAAQHGAPWWFQVYVMKDRSLTEALVRRAVDAGAGALVLTGDTPYVGRKRRVTGTRLSVPDDHFLVNLAPHFAERVDAGGAELTVAAQRAAAEQDPTIDLATIGWLAEVSGLPVLVKGVLRGDDAVACLQAGAAGVVVSNHGGRQLDRSVPSALALPEVAAAVREHARVSGPLPGGYAPVVLVDGGVRTGTDVLTALALGADGVLVGRPLLWALAAGGADAAGACIAEVVSDLKHAMALAGAASLSGITPDLVHPSGAVLSRGA</sequence>
<dbReference type="PROSITE" id="PS00557">
    <property type="entry name" value="FMN_HYDROXY_ACID_DH_1"/>
    <property type="match status" value="1"/>
</dbReference>
<dbReference type="SUPFAM" id="SSF51395">
    <property type="entry name" value="FMN-linked oxidoreductases"/>
    <property type="match status" value="1"/>
</dbReference>
<evidence type="ECO:0000256" key="2">
    <source>
        <dbReference type="ARBA" id="ARBA00022630"/>
    </source>
</evidence>
<dbReference type="Proteomes" id="UP000245469">
    <property type="component" value="Unassembled WGS sequence"/>
</dbReference>
<feature type="binding site" evidence="7">
    <location>
        <begin position="84"/>
        <end position="86"/>
    </location>
    <ligand>
        <name>FMN</name>
        <dbReference type="ChEBI" id="CHEBI:58210"/>
    </ligand>
</feature>
<keyword evidence="10" id="KW-1185">Reference proteome</keyword>
<feature type="binding site" evidence="7">
    <location>
        <position position="165"/>
    </location>
    <ligand>
        <name>FMN</name>
        <dbReference type="ChEBI" id="CHEBI:58210"/>
    </ligand>
</feature>
<dbReference type="GO" id="GO:0016614">
    <property type="term" value="F:oxidoreductase activity, acting on CH-OH group of donors"/>
    <property type="evidence" value="ECO:0007669"/>
    <property type="project" value="UniProtKB-ARBA"/>
</dbReference>
<dbReference type="EMBL" id="QGDQ01000001">
    <property type="protein sequence ID" value="PWJ56061.1"/>
    <property type="molecule type" value="Genomic_DNA"/>
</dbReference>
<dbReference type="InterPro" id="IPR037396">
    <property type="entry name" value="FMN_HAD"/>
</dbReference>
<dbReference type="InterPro" id="IPR012133">
    <property type="entry name" value="Alpha-hydoxy_acid_DH_FMN"/>
</dbReference>
<evidence type="ECO:0000256" key="6">
    <source>
        <dbReference type="PIRSR" id="PIRSR000138-1"/>
    </source>
</evidence>
<name>A0A316AEL4_9ACTN</name>
<dbReference type="GO" id="GO:0010181">
    <property type="term" value="F:FMN binding"/>
    <property type="evidence" value="ECO:0007669"/>
    <property type="project" value="InterPro"/>
</dbReference>
<evidence type="ECO:0000313" key="9">
    <source>
        <dbReference type="EMBL" id="PWJ56061.1"/>
    </source>
</evidence>
<dbReference type="FunFam" id="3.20.20.70:FF:000029">
    <property type="entry name" value="L-lactate dehydrogenase"/>
    <property type="match status" value="1"/>
</dbReference>
<evidence type="ECO:0000256" key="3">
    <source>
        <dbReference type="ARBA" id="ARBA00022643"/>
    </source>
</evidence>
<dbReference type="PROSITE" id="PS51349">
    <property type="entry name" value="FMN_HYDROXY_ACID_DH_2"/>
    <property type="match status" value="1"/>
</dbReference>
<dbReference type="InterPro" id="IPR013785">
    <property type="entry name" value="Aldolase_TIM"/>
</dbReference>
<dbReference type="CDD" id="cd02809">
    <property type="entry name" value="alpha_hydroxyacid_oxid_FMN"/>
    <property type="match status" value="1"/>
</dbReference>
<feature type="binding site" evidence="7">
    <location>
        <position position="264"/>
    </location>
    <ligand>
        <name>FMN</name>
        <dbReference type="ChEBI" id="CHEBI:58210"/>
    </ligand>
</feature>
<protein>
    <submittedName>
        <fullName evidence="9">4-hydroxymandelate oxidase</fullName>
    </submittedName>
</protein>
<keyword evidence="2 7" id="KW-0285">Flavoprotein</keyword>
<feature type="domain" description="FMN hydroxy acid dehydrogenase" evidence="8">
    <location>
        <begin position="5"/>
        <end position="383"/>
    </location>
</feature>
<keyword evidence="3 7" id="KW-0288">FMN</keyword>
<keyword evidence="4" id="KW-0560">Oxidoreductase</keyword>
<feature type="binding site" evidence="7">
    <location>
        <position position="137"/>
    </location>
    <ligand>
        <name>FMN</name>
        <dbReference type="ChEBI" id="CHEBI:58210"/>
    </ligand>
</feature>
<comment type="cofactor">
    <cofactor evidence="1">
        <name>FMN</name>
        <dbReference type="ChEBI" id="CHEBI:58210"/>
    </cofactor>
</comment>
<dbReference type="PANTHER" id="PTHR10578">
    <property type="entry name" value="S -2-HYDROXY-ACID OXIDASE-RELATED"/>
    <property type="match status" value="1"/>
</dbReference>
<dbReference type="Pfam" id="PF01070">
    <property type="entry name" value="FMN_dh"/>
    <property type="match status" value="1"/>
</dbReference>